<dbReference type="EMBL" id="JASPKY010000580">
    <property type="protein sequence ID" value="KAK9692493.1"/>
    <property type="molecule type" value="Genomic_DNA"/>
</dbReference>
<keyword evidence="4 5" id="KW-0472">Membrane</keyword>
<dbReference type="GO" id="GO:0015232">
    <property type="term" value="F:heme transmembrane transporter activity"/>
    <property type="evidence" value="ECO:0007669"/>
    <property type="project" value="TreeGrafter"/>
</dbReference>
<evidence type="ECO:0000256" key="3">
    <source>
        <dbReference type="ARBA" id="ARBA00022989"/>
    </source>
</evidence>
<dbReference type="InterPro" id="IPR036259">
    <property type="entry name" value="MFS_trans_sf"/>
</dbReference>
<feature type="transmembrane region" description="Helical" evidence="5">
    <location>
        <begin position="195"/>
        <end position="213"/>
    </location>
</feature>
<dbReference type="SUPFAM" id="SSF103473">
    <property type="entry name" value="MFS general substrate transporter"/>
    <property type="match status" value="1"/>
</dbReference>
<feature type="transmembrane region" description="Helical" evidence="5">
    <location>
        <begin position="64"/>
        <end position="82"/>
    </location>
</feature>
<feature type="transmembrane region" description="Helical" evidence="5">
    <location>
        <begin position="118"/>
        <end position="140"/>
    </location>
</feature>
<feature type="transmembrane region" description="Helical" evidence="5">
    <location>
        <begin position="152"/>
        <end position="175"/>
    </location>
</feature>
<dbReference type="AlphaFoldDB" id="A0AAW1IRN2"/>
<evidence type="ECO:0000256" key="2">
    <source>
        <dbReference type="ARBA" id="ARBA00022692"/>
    </source>
</evidence>
<reference evidence="6 7" key="1">
    <citation type="journal article" date="2024" name="BMC Genomics">
        <title>De novo assembly and annotation of Popillia japonica's genome with initial clues to its potential as an invasive pest.</title>
        <authorList>
            <person name="Cucini C."/>
            <person name="Boschi S."/>
            <person name="Funari R."/>
            <person name="Cardaioli E."/>
            <person name="Iannotti N."/>
            <person name="Marturano G."/>
            <person name="Paoli F."/>
            <person name="Bruttini M."/>
            <person name="Carapelli A."/>
            <person name="Frati F."/>
            <person name="Nardi F."/>
        </authorList>
    </citation>
    <scope>NUCLEOTIDE SEQUENCE [LARGE SCALE GENOMIC DNA]</scope>
    <source>
        <strain evidence="6">DMR45628</strain>
    </source>
</reference>
<keyword evidence="2 5" id="KW-0812">Transmembrane</keyword>
<keyword evidence="7" id="KW-1185">Reference proteome</keyword>
<feature type="transmembrane region" description="Helical" evidence="5">
    <location>
        <begin position="286"/>
        <end position="307"/>
    </location>
</feature>
<dbReference type="GO" id="GO:0016020">
    <property type="term" value="C:membrane"/>
    <property type="evidence" value="ECO:0007669"/>
    <property type="project" value="UniProtKB-SubCell"/>
</dbReference>
<evidence type="ECO:0000256" key="1">
    <source>
        <dbReference type="ARBA" id="ARBA00004141"/>
    </source>
</evidence>
<evidence type="ECO:0000256" key="5">
    <source>
        <dbReference type="SAM" id="Phobius"/>
    </source>
</evidence>
<dbReference type="Gene3D" id="1.20.1250.20">
    <property type="entry name" value="MFS general substrate transporter like domains"/>
    <property type="match status" value="1"/>
</dbReference>
<proteinExistence type="predicted"/>
<feature type="transmembrane region" description="Helical" evidence="5">
    <location>
        <begin position="249"/>
        <end position="266"/>
    </location>
</feature>
<dbReference type="Proteomes" id="UP001458880">
    <property type="component" value="Unassembled WGS sequence"/>
</dbReference>
<comment type="caution">
    <text evidence="6">The sequence shown here is derived from an EMBL/GenBank/DDBJ whole genome shotgun (WGS) entry which is preliminary data.</text>
</comment>
<evidence type="ECO:0000313" key="7">
    <source>
        <dbReference type="Proteomes" id="UP001458880"/>
    </source>
</evidence>
<feature type="transmembrane region" description="Helical" evidence="5">
    <location>
        <begin position="319"/>
        <end position="336"/>
    </location>
</feature>
<dbReference type="InterPro" id="IPR049680">
    <property type="entry name" value="FLVCR1-2_SLC49-like"/>
</dbReference>
<dbReference type="Pfam" id="PF07690">
    <property type="entry name" value="MFS_1"/>
    <property type="match status" value="1"/>
</dbReference>
<feature type="transmembrane region" description="Helical" evidence="5">
    <location>
        <begin position="377"/>
        <end position="397"/>
    </location>
</feature>
<dbReference type="PANTHER" id="PTHR10924:SF4">
    <property type="entry name" value="GH15861P"/>
    <property type="match status" value="1"/>
</dbReference>
<organism evidence="6 7">
    <name type="scientific">Popillia japonica</name>
    <name type="common">Japanese beetle</name>
    <dbReference type="NCBI Taxonomy" id="7064"/>
    <lineage>
        <taxon>Eukaryota</taxon>
        <taxon>Metazoa</taxon>
        <taxon>Ecdysozoa</taxon>
        <taxon>Arthropoda</taxon>
        <taxon>Hexapoda</taxon>
        <taxon>Insecta</taxon>
        <taxon>Pterygota</taxon>
        <taxon>Neoptera</taxon>
        <taxon>Endopterygota</taxon>
        <taxon>Coleoptera</taxon>
        <taxon>Polyphaga</taxon>
        <taxon>Scarabaeiformia</taxon>
        <taxon>Scarabaeidae</taxon>
        <taxon>Rutelinae</taxon>
        <taxon>Popillia</taxon>
    </lineage>
</organism>
<feature type="transmembrane region" description="Helical" evidence="5">
    <location>
        <begin position="342"/>
        <end position="365"/>
    </location>
</feature>
<protein>
    <submittedName>
        <fullName evidence="6">Major Facilitator Superfamily</fullName>
    </submittedName>
</protein>
<evidence type="ECO:0000256" key="4">
    <source>
        <dbReference type="ARBA" id="ARBA00023136"/>
    </source>
</evidence>
<dbReference type="InterPro" id="IPR011701">
    <property type="entry name" value="MFS"/>
</dbReference>
<accession>A0AAW1IRN2</accession>
<dbReference type="PANTHER" id="PTHR10924">
    <property type="entry name" value="MAJOR FACILITATOR SUPERFAMILY PROTEIN-RELATED"/>
    <property type="match status" value="1"/>
</dbReference>
<name>A0AAW1IRN2_POPJA</name>
<dbReference type="GO" id="GO:0020037">
    <property type="term" value="F:heme binding"/>
    <property type="evidence" value="ECO:0007669"/>
    <property type="project" value="TreeGrafter"/>
</dbReference>
<feature type="transmembrane region" description="Helical" evidence="5">
    <location>
        <begin position="94"/>
        <end position="112"/>
    </location>
</feature>
<sequence>MSDTIINQGEIPIHNTDHFDLYKYRWFILALFCSYACINFVQYLQYSIIANIISRYYDIDTFTVNWTSLVFMISYIVLFIPVSYLMEVLNLRQISILASCLTACGVGIRLFSVSPDSFYIVLIGQSLAAVAQVFIMSLPSKLAAVWFGSKEVSTACAFAVLGTQLGVAFGCIISPNVVKNHDDIDLIGEELFGLIMYNSIIAYTICFLVVVFFEARPPTPPSYSQIMVGQQRQTAYFSSLKQLVKNKDYVLLLIAIGLSNGIWNAFGIELNSIYLNYFPNGEEDAGLLALIAVVSGGCVGSLLFGFILDKTHKFKLTTFTILFLSSIFFILTAISLEKQHRIFTFITGGVFGFFLAGSLVVGFEYSAEVAYPEPEATALAFLNAVILFFGLIFSVAIDFLSDIIG</sequence>
<comment type="subcellular location">
    <subcellularLocation>
        <location evidence="1">Membrane</location>
        <topology evidence="1">Multi-pass membrane protein</topology>
    </subcellularLocation>
</comment>
<gene>
    <name evidence="6" type="ORF">QE152_g35133</name>
</gene>
<dbReference type="GO" id="GO:0097037">
    <property type="term" value="P:heme export"/>
    <property type="evidence" value="ECO:0007669"/>
    <property type="project" value="TreeGrafter"/>
</dbReference>
<keyword evidence="3 5" id="KW-1133">Transmembrane helix</keyword>
<evidence type="ECO:0000313" key="6">
    <source>
        <dbReference type="EMBL" id="KAK9692493.1"/>
    </source>
</evidence>
<feature type="transmembrane region" description="Helical" evidence="5">
    <location>
        <begin position="26"/>
        <end position="44"/>
    </location>
</feature>